<feature type="non-terminal residue" evidence="2">
    <location>
        <position position="1"/>
    </location>
</feature>
<reference evidence="2" key="1">
    <citation type="submission" date="2017-12" db="EMBL/GenBank/DDBJ databases">
        <authorList>
            <person name="Barbosa P."/>
            <person name="Usie A."/>
            <person name="Ramos A.M."/>
        </authorList>
    </citation>
    <scope>NUCLEOTIDE SEQUENCE</scope>
    <source>
        <strain evidence="2">HL8</strain>
        <tissue evidence="2">Leaves</tissue>
    </source>
</reference>
<feature type="transmembrane region" description="Helical" evidence="1">
    <location>
        <begin position="61"/>
        <end position="80"/>
    </location>
</feature>
<keyword evidence="1" id="KW-1133">Transmembrane helix</keyword>
<comment type="caution">
    <text evidence="2">The sequence shown here is derived from an EMBL/GenBank/DDBJ whole genome shotgun (WGS) entry which is preliminary data.</text>
</comment>
<dbReference type="AlphaFoldDB" id="A0AAW0M2J5"/>
<dbReference type="EMBL" id="PKMF04000030">
    <property type="protein sequence ID" value="KAK7857052.1"/>
    <property type="molecule type" value="Genomic_DNA"/>
</dbReference>
<keyword evidence="1" id="KW-0812">Transmembrane</keyword>
<proteinExistence type="predicted"/>
<sequence>GFVAGGSGNRQAELATRPRFRLRFDPNSTKRCRRARVFARRDYRQRRQEKGTKSKSQAQQILLLLLLLFMITIGSPNTLVRVFCVGGHVEIAHGPQILHQVACDHVISRWEGS</sequence>
<accession>A0AAW0M2J5</accession>
<evidence type="ECO:0000313" key="2">
    <source>
        <dbReference type="EMBL" id="KAK7857052.1"/>
    </source>
</evidence>
<organism evidence="2">
    <name type="scientific">Quercus suber</name>
    <name type="common">Cork oak</name>
    <dbReference type="NCBI Taxonomy" id="58331"/>
    <lineage>
        <taxon>Eukaryota</taxon>
        <taxon>Viridiplantae</taxon>
        <taxon>Streptophyta</taxon>
        <taxon>Embryophyta</taxon>
        <taxon>Tracheophyta</taxon>
        <taxon>Spermatophyta</taxon>
        <taxon>Magnoliopsida</taxon>
        <taxon>eudicotyledons</taxon>
        <taxon>Gunneridae</taxon>
        <taxon>Pentapetalae</taxon>
        <taxon>rosids</taxon>
        <taxon>fabids</taxon>
        <taxon>Fagales</taxon>
        <taxon>Fagaceae</taxon>
        <taxon>Quercus</taxon>
    </lineage>
</organism>
<protein>
    <submittedName>
        <fullName evidence="2">Uncharacterized protein</fullName>
    </submittedName>
</protein>
<evidence type="ECO:0000256" key="1">
    <source>
        <dbReference type="SAM" id="Phobius"/>
    </source>
</evidence>
<reference evidence="2" key="2">
    <citation type="journal article" date="2018" name="Sci. Data">
        <title>The draft genome sequence of cork oak.</title>
        <authorList>
            <person name="Ramos A.M."/>
            <person name="Usie A."/>
            <person name="Barbosa P."/>
            <person name="Barros P.M."/>
            <person name="Capote T."/>
            <person name="Chaves I."/>
            <person name="Simoes F."/>
            <person name="Abreu I."/>
            <person name="Carrasquinho I."/>
            <person name="Faro C."/>
            <person name="Guimaraes J.B."/>
            <person name="Mendonca D."/>
            <person name="Nobrega F."/>
            <person name="Rodrigues L."/>
            <person name="Saibo N.J.M."/>
            <person name="Varela M.C."/>
            <person name="Egas C."/>
            <person name="Matos J."/>
            <person name="Miguel C.M."/>
            <person name="Oliveira M.M."/>
            <person name="Ricardo C.P."/>
            <person name="Goncalves S."/>
        </authorList>
    </citation>
    <scope>NUCLEOTIDE SEQUENCE [LARGE SCALE GENOMIC DNA]</scope>
    <source>
        <strain evidence="2">HL8</strain>
    </source>
</reference>
<keyword evidence="1" id="KW-0472">Membrane</keyword>
<reference evidence="2" key="3">
    <citation type="submission" date="2023-07" db="EMBL/GenBank/DDBJ databases">
        <title>An improved reference 1 genome and first organelle genomes of Quercus suber.</title>
        <authorList>
            <consortium name="Genosuber Consortium"/>
            <person name="Usie A."/>
            <person name="Serra O."/>
            <person name="Barros P."/>
        </authorList>
    </citation>
    <scope>NUCLEOTIDE SEQUENCE</scope>
    <source>
        <strain evidence="2">HL8</strain>
        <tissue evidence="2">Leaves</tissue>
    </source>
</reference>
<name>A0AAW0M2J5_QUESU</name>
<gene>
    <name evidence="2" type="ORF">CFP56_019720</name>
</gene>